<dbReference type="Proteomes" id="UP000242519">
    <property type="component" value="Unassembled WGS sequence"/>
</dbReference>
<gene>
    <name evidence="1" type="ORF">B2J93_7279</name>
</gene>
<dbReference type="InParanoid" id="A0A218ZAF1"/>
<accession>A0A218ZAF1</accession>
<evidence type="ECO:0000313" key="1">
    <source>
        <dbReference type="EMBL" id="OWP04978.1"/>
    </source>
</evidence>
<proteinExistence type="predicted"/>
<reference evidence="1 2" key="1">
    <citation type="submission" date="2017-04" db="EMBL/GenBank/DDBJ databases">
        <title>Draft genome sequence of Marssonina coronaria NL1: causal agent of apple blotch.</title>
        <authorList>
            <person name="Cheng Q."/>
        </authorList>
    </citation>
    <scope>NUCLEOTIDE SEQUENCE [LARGE SCALE GENOMIC DNA]</scope>
    <source>
        <strain evidence="1 2">NL1</strain>
    </source>
</reference>
<keyword evidence="2" id="KW-1185">Reference proteome</keyword>
<sequence length="206" mass="22555">MPRARRLQSQATCRRSRRTDAYAARLAGPVCDTDHGAHAREPSLEHALPGKDSPGACCIASAANVYLIPLGKLHEIVALWGGSCPEKLIVHEMFACHFSPVCHAAFNSTFIEGQTQEYRLQDPLKDASTAATAPRETAKDGDEEIQALVELGFLTEKLLIPTLQNQVLDEFESIGERHGPVILLELNLTDNNTSRGSWLRRNGSSI</sequence>
<comment type="caution">
    <text evidence="1">The sequence shown here is derived from an EMBL/GenBank/DDBJ whole genome shotgun (WGS) entry which is preliminary data.</text>
</comment>
<protein>
    <submittedName>
        <fullName evidence="1">Uncharacterized protein</fullName>
    </submittedName>
</protein>
<dbReference type="OrthoDB" id="194443at2759"/>
<dbReference type="AlphaFoldDB" id="A0A218ZAF1"/>
<organism evidence="1 2">
    <name type="scientific">Diplocarpon coronariae</name>
    <dbReference type="NCBI Taxonomy" id="2795749"/>
    <lineage>
        <taxon>Eukaryota</taxon>
        <taxon>Fungi</taxon>
        <taxon>Dikarya</taxon>
        <taxon>Ascomycota</taxon>
        <taxon>Pezizomycotina</taxon>
        <taxon>Leotiomycetes</taxon>
        <taxon>Helotiales</taxon>
        <taxon>Drepanopezizaceae</taxon>
        <taxon>Diplocarpon</taxon>
    </lineage>
</organism>
<dbReference type="EMBL" id="MZNU01000086">
    <property type="protein sequence ID" value="OWP04978.1"/>
    <property type="molecule type" value="Genomic_DNA"/>
</dbReference>
<name>A0A218ZAF1_9HELO</name>
<evidence type="ECO:0000313" key="2">
    <source>
        <dbReference type="Proteomes" id="UP000242519"/>
    </source>
</evidence>